<dbReference type="PROSITE" id="PS50910">
    <property type="entry name" value="HEPN"/>
    <property type="match status" value="1"/>
</dbReference>
<keyword evidence="3" id="KW-1185">Reference proteome</keyword>
<dbReference type="GO" id="GO:0003677">
    <property type="term" value="F:DNA binding"/>
    <property type="evidence" value="ECO:0007669"/>
    <property type="project" value="UniProtKB-KW"/>
</dbReference>
<evidence type="ECO:0000259" key="1">
    <source>
        <dbReference type="PROSITE" id="PS50910"/>
    </source>
</evidence>
<gene>
    <name evidence="2" type="ORF">CLG94_02880</name>
</gene>
<protein>
    <submittedName>
        <fullName evidence="2">DNA-binding protein</fullName>
    </submittedName>
</protein>
<accession>A0A2T4TZY0</accession>
<reference evidence="3" key="2">
    <citation type="journal article" date="2018" name="Environ. Microbiol.">
        <title>Bloom of a denitrifying methanotroph, 'Candidatus Methylomirabilis limnetica', in a deep stratified lake.</title>
        <authorList>
            <person name="Graf J.S."/>
            <person name="Mayr M.J."/>
            <person name="Marchant H.K."/>
            <person name="Tienken D."/>
            <person name="Hach P.F."/>
            <person name="Brand A."/>
            <person name="Schubert C.J."/>
            <person name="Kuypers M.M."/>
            <person name="Milucka J."/>
        </authorList>
    </citation>
    <scope>NUCLEOTIDE SEQUENCE [LARGE SCALE GENOMIC DNA]</scope>
    <source>
        <strain evidence="3">Zug</strain>
    </source>
</reference>
<dbReference type="AlphaFoldDB" id="A0A2T4TZY0"/>
<dbReference type="Gene3D" id="1.20.120.330">
    <property type="entry name" value="Nucleotidyltransferases domain 2"/>
    <property type="match status" value="1"/>
</dbReference>
<organism evidence="2 3">
    <name type="scientific">Candidatus Methylomirabilis limnetica</name>
    <dbReference type="NCBI Taxonomy" id="2033718"/>
    <lineage>
        <taxon>Bacteria</taxon>
        <taxon>Candidatus Methylomirabilota</taxon>
        <taxon>Candidatus Methylomirabilia</taxon>
        <taxon>Candidatus Methylomirabilales</taxon>
        <taxon>Candidatus Methylomirabilaceae</taxon>
        <taxon>Candidatus Methylomirabilis</taxon>
    </lineage>
</organism>
<dbReference type="InterPro" id="IPR007842">
    <property type="entry name" value="HEPN_dom"/>
</dbReference>
<dbReference type="RefSeq" id="WP_107561392.1">
    <property type="nucleotide sequence ID" value="NZ_NVQC01000013.1"/>
</dbReference>
<keyword evidence="2" id="KW-0238">DNA-binding</keyword>
<dbReference type="EMBL" id="NVQC01000013">
    <property type="protein sequence ID" value="PTL36641.1"/>
    <property type="molecule type" value="Genomic_DNA"/>
</dbReference>
<evidence type="ECO:0000313" key="3">
    <source>
        <dbReference type="Proteomes" id="UP000241436"/>
    </source>
</evidence>
<name>A0A2T4TZY0_9BACT</name>
<dbReference type="Proteomes" id="UP000241436">
    <property type="component" value="Unassembled WGS sequence"/>
</dbReference>
<feature type="domain" description="HEPN" evidence="1">
    <location>
        <begin position="11"/>
        <end position="116"/>
    </location>
</feature>
<sequence>MTNEDLAQSYLRKSMVRLDVLDLFFKKQDYSDVIREAQKIVELCLKGVLRYVGIELPKFHDVGFLLLEHHWRCKGIALRDIKKMADISKRLRKERELVFYGDIDFIPTDQSEVKAR</sequence>
<proteinExistence type="predicted"/>
<dbReference type="OrthoDB" id="9342724at2"/>
<dbReference type="Pfam" id="PF05168">
    <property type="entry name" value="HEPN"/>
    <property type="match status" value="1"/>
</dbReference>
<evidence type="ECO:0000313" key="2">
    <source>
        <dbReference type="EMBL" id="PTL36641.1"/>
    </source>
</evidence>
<reference evidence="2 3" key="1">
    <citation type="submission" date="2017-09" db="EMBL/GenBank/DDBJ databases">
        <title>Bloom of a denitrifying methanotroph, Candidatus Methylomirabilis limnetica, in a deep stratified lake.</title>
        <authorList>
            <person name="Graf J.S."/>
            <person name="Marchant H.K."/>
            <person name="Tienken D."/>
            <person name="Hach P.F."/>
            <person name="Brand A."/>
            <person name="Schubert C.J."/>
            <person name="Kuypers M.M."/>
            <person name="Milucka J."/>
        </authorList>
    </citation>
    <scope>NUCLEOTIDE SEQUENCE [LARGE SCALE GENOMIC DNA]</scope>
    <source>
        <strain evidence="2 3">Zug</strain>
    </source>
</reference>
<comment type="caution">
    <text evidence="2">The sequence shown here is derived from an EMBL/GenBank/DDBJ whole genome shotgun (WGS) entry which is preliminary data.</text>
</comment>